<dbReference type="AlphaFoldDB" id="A0A1V3NG48"/>
<organism evidence="5 6">
    <name type="scientific">Thioalkalivibrio denitrificans</name>
    <dbReference type="NCBI Taxonomy" id="108003"/>
    <lineage>
        <taxon>Bacteria</taxon>
        <taxon>Pseudomonadati</taxon>
        <taxon>Pseudomonadota</taxon>
        <taxon>Gammaproteobacteria</taxon>
        <taxon>Chromatiales</taxon>
        <taxon>Ectothiorhodospiraceae</taxon>
        <taxon>Thioalkalivibrio</taxon>
    </lineage>
</organism>
<dbReference type="InterPro" id="IPR042099">
    <property type="entry name" value="ANL_N_sf"/>
</dbReference>
<dbReference type="EMBL" id="MVBK01000057">
    <property type="protein sequence ID" value="OOG23848.1"/>
    <property type="molecule type" value="Genomic_DNA"/>
</dbReference>
<dbReference type="PROSITE" id="PS00455">
    <property type="entry name" value="AMP_BINDING"/>
    <property type="match status" value="1"/>
</dbReference>
<sequence length="523" mass="57447">MSTILTLIEKWAKERGNETFLIGPETGETVSFSQLLAHVEDIDRRLSAGGIERGEKVAFLMENGLWSAILFVGVMASGRVIVPLNAVSGDDQLRYVLDHSDSRVLLVTETYRERAGTIMQGIDRDITRIPTHVERGPEWPWEAAAEAGGEAPEPEDIGLLIYTSGTTGLPKGALLSHRSVIAGGRYTVEAHALTAEDRALCVLPLYHINGEIVTVIAPLYSGGSLVIPYKYSTSAFWKWIERYHCTWFSVVPTIIAYVLDKASETAEHVKNGEGFRQVRFGRSASSALSPEMHKAFEESFGIRIVETMGLTETAAQILSNPLPPATGKYGSPGIPYGNEVRVVDENGNELPRGEVGELAVRGDNLMSGYYKNPEATAGALKGDGWFYTGDLGFQDEDDYFFITGRIKELIIKGGENVAPREIDEVLLQHTGVLEAAAYAIPDERYGQEIMACVVPSEGVELSEQALQDYCVEKLGRFKAPRQVSVVRWVPKGPSGKIQRLKIPDMLEELRTTPPPETSNMSQD</sequence>
<dbReference type="Pfam" id="PF13193">
    <property type="entry name" value="AMP-binding_C"/>
    <property type="match status" value="1"/>
</dbReference>
<evidence type="ECO:0000313" key="6">
    <source>
        <dbReference type="Proteomes" id="UP000189462"/>
    </source>
</evidence>
<dbReference type="InterPro" id="IPR025110">
    <property type="entry name" value="AMP-bd_C"/>
</dbReference>
<dbReference type="Gene3D" id="3.40.50.12780">
    <property type="entry name" value="N-terminal domain of ligase-like"/>
    <property type="match status" value="1"/>
</dbReference>
<comment type="caution">
    <text evidence="5">The sequence shown here is derived from an EMBL/GenBank/DDBJ whole genome shotgun (WGS) entry which is preliminary data.</text>
</comment>
<keyword evidence="2" id="KW-0436">Ligase</keyword>
<dbReference type="RefSeq" id="WP_077279002.1">
    <property type="nucleotide sequence ID" value="NZ_MVBK01000057.1"/>
</dbReference>
<dbReference type="Pfam" id="PF00501">
    <property type="entry name" value="AMP-binding"/>
    <property type="match status" value="1"/>
</dbReference>
<dbReference type="STRING" id="108003.B1C78_09970"/>
<dbReference type="InterPro" id="IPR000873">
    <property type="entry name" value="AMP-dep_synth/lig_dom"/>
</dbReference>
<keyword evidence="6" id="KW-1185">Reference proteome</keyword>
<evidence type="ECO:0000256" key="2">
    <source>
        <dbReference type="ARBA" id="ARBA00022598"/>
    </source>
</evidence>
<evidence type="ECO:0000259" key="4">
    <source>
        <dbReference type="Pfam" id="PF13193"/>
    </source>
</evidence>
<comment type="similarity">
    <text evidence="1">Belongs to the ATP-dependent AMP-binding enzyme family.</text>
</comment>
<proteinExistence type="inferred from homology"/>
<evidence type="ECO:0000259" key="3">
    <source>
        <dbReference type="Pfam" id="PF00501"/>
    </source>
</evidence>
<feature type="domain" description="AMP-dependent synthetase/ligase" evidence="3">
    <location>
        <begin position="9"/>
        <end position="370"/>
    </location>
</feature>
<dbReference type="GO" id="GO:0031956">
    <property type="term" value="F:medium-chain fatty acid-CoA ligase activity"/>
    <property type="evidence" value="ECO:0007669"/>
    <property type="project" value="TreeGrafter"/>
</dbReference>
<accession>A0A1V3NG48</accession>
<gene>
    <name evidence="5" type="ORF">B1C78_09970</name>
</gene>
<evidence type="ECO:0000313" key="5">
    <source>
        <dbReference type="EMBL" id="OOG23848.1"/>
    </source>
</evidence>
<dbReference type="Proteomes" id="UP000189462">
    <property type="component" value="Unassembled WGS sequence"/>
</dbReference>
<dbReference type="InterPro" id="IPR045851">
    <property type="entry name" value="AMP-bd_C_sf"/>
</dbReference>
<dbReference type="SUPFAM" id="SSF56801">
    <property type="entry name" value="Acetyl-CoA synthetase-like"/>
    <property type="match status" value="1"/>
</dbReference>
<dbReference type="InterPro" id="IPR020845">
    <property type="entry name" value="AMP-binding_CS"/>
</dbReference>
<dbReference type="GO" id="GO:0006631">
    <property type="term" value="P:fatty acid metabolic process"/>
    <property type="evidence" value="ECO:0007669"/>
    <property type="project" value="TreeGrafter"/>
</dbReference>
<evidence type="ECO:0000256" key="1">
    <source>
        <dbReference type="ARBA" id="ARBA00006432"/>
    </source>
</evidence>
<name>A0A1V3NG48_9GAMM</name>
<dbReference type="Gene3D" id="3.30.300.30">
    <property type="match status" value="1"/>
</dbReference>
<evidence type="ECO:0008006" key="7">
    <source>
        <dbReference type="Google" id="ProtNLM"/>
    </source>
</evidence>
<protein>
    <recommendedName>
        <fullName evidence="7">Long-chain fatty acid--CoA ligase</fullName>
    </recommendedName>
</protein>
<reference evidence="5 6" key="1">
    <citation type="submission" date="2017-02" db="EMBL/GenBank/DDBJ databases">
        <title>Genomic diversity within the haloalkaliphilic genus Thioalkalivibrio.</title>
        <authorList>
            <person name="Ahn A.-C."/>
            <person name="Meier-Kolthoff J."/>
            <person name="Overmars L."/>
            <person name="Richter M."/>
            <person name="Woyke T."/>
            <person name="Sorokin D.Y."/>
            <person name="Muyzer G."/>
        </authorList>
    </citation>
    <scope>NUCLEOTIDE SEQUENCE [LARGE SCALE GENOMIC DNA]</scope>
    <source>
        <strain evidence="5 6">ALJD</strain>
    </source>
</reference>
<dbReference type="PANTHER" id="PTHR43201">
    <property type="entry name" value="ACYL-COA SYNTHETASE"/>
    <property type="match status" value="1"/>
</dbReference>
<feature type="domain" description="AMP-binding enzyme C-terminal" evidence="4">
    <location>
        <begin position="421"/>
        <end position="496"/>
    </location>
</feature>
<dbReference type="OrthoDB" id="9803968at2"/>
<dbReference type="PANTHER" id="PTHR43201:SF5">
    <property type="entry name" value="MEDIUM-CHAIN ACYL-COA LIGASE ACSF2, MITOCHONDRIAL"/>
    <property type="match status" value="1"/>
</dbReference>